<dbReference type="PANTHER" id="PTHR43636:SF2">
    <property type="entry name" value="ELONGATION FACTOR G, MITOCHONDRIAL"/>
    <property type="match status" value="1"/>
</dbReference>
<dbReference type="PROSITE" id="PS51722">
    <property type="entry name" value="G_TR_2"/>
    <property type="match status" value="1"/>
</dbReference>
<name>A0A2C6KKX7_9APIC</name>
<feature type="domain" description="Tr-type G" evidence="4">
    <location>
        <begin position="123"/>
        <end position="297"/>
    </location>
</feature>
<dbReference type="EMBL" id="MIGC01005125">
    <property type="protein sequence ID" value="PHJ17288.1"/>
    <property type="molecule type" value="Genomic_DNA"/>
</dbReference>
<dbReference type="PANTHER" id="PTHR43636">
    <property type="entry name" value="ELONGATION FACTOR G, MITOCHONDRIAL"/>
    <property type="match status" value="1"/>
</dbReference>
<dbReference type="Gene3D" id="3.40.50.300">
    <property type="entry name" value="P-loop containing nucleotide triphosphate hydrolases"/>
    <property type="match status" value="2"/>
</dbReference>
<evidence type="ECO:0000313" key="6">
    <source>
        <dbReference type="Proteomes" id="UP000221165"/>
    </source>
</evidence>
<gene>
    <name evidence="5" type="ORF">CSUI_008890</name>
</gene>
<dbReference type="InterPro" id="IPR000795">
    <property type="entry name" value="T_Tr_GTP-bd_dom"/>
</dbReference>
<keyword evidence="1 5" id="KW-0251">Elongation factor</keyword>
<comment type="caution">
    <text evidence="5">The sequence shown here is derived from an EMBL/GenBank/DDBJ whole genome shotgun (WGS) entry which is preliminary data.</text>
</comment>
<dbReference type="OrthoDB" id="198619at2759"/>
<dbReference type="SUPFAM" id="SSF52540">
    <property type="entry name" value="P-loop containing nucleoside triphosphate hydrolases"/>
    <property type="match status" value="1"/>
</dbReference>
<dbReference type="InterPro" id="IPR005225">
    <property type="entry name" value="Small_GTP-bd"/>
</dbReference>
<dbReference type="GO" id="GO:0070125">
    <property type="term" value="P:mitochondrial translational elongation"/>
    <property type="evidence" value="ECO:0007669"/>
    <property type="project" value="TreeGrafter"/>
</dbReference>
<dbReference type="PRINTS" id="PR00315">
    <property type="entry name" value="ELONGATNFCT"/>
</dbReference>
<dbReference type="Proteomes" id="UP000221165">
    <property type="component" value="Unassembled WGS sequence"/>
</dbReference>
<feature type="compositionally biased region" description="Polar residues" evidence="3">
    <location>
        <begin position="180"/>
        <end position="192"/>
    </location>
</feature>
<accession>A0A2C6KKX7</accession>
<dbReference type="GO" id="GO:0005525">
    <property type="term" value="F:GTP binding"/>
    <property type="evidence" value="ECO:0007669"/>
    <property type="project" value="InterPro"/>
</dbReference>
<evidence type="ECO:0000256" key="1">
    <source>
        <dbReference type="ARBA" id="ARBA00022768"/>
    </source>
</evidence>
<feature type="region of interest" description="Disordered" evidence="3">
    <location>
        <begin position="176"/>
        <end position="195"/>
    </location>
</feature>
<dbReference type="GeneID" id="94432220"/>
<dbReference type="VEuPathDB" id="ToxoDB:CSUI_008890"/>
<dbReference type="GO" id="GO:0005739">
    <property type="term" value="C:mitochondrion"/>
    <property type="evidence" value="ECO:0007669"/>
    <property type="project" value="TreeGrafter"/>
</dbReference>
<evidence type="ECO:0000256" key="2">
    <source>
        <dbReference type="ARBA" id="ARBA00022917"/>
    </source>
</evidence>
<evidence type="ECO:0000259" key="4">
    <source>
        <dbReference type="PROSITE" id="PS51722"/>
    </source>
</evidence>
<feature type="non-terminal residue" evidence="5">
    <location>
        <position position="297"/>
    </location>
</feature>
<dbReference type="AlphaFoldDB" id="A0A2C6KKX7"/>
<dbReference type="GO" id="GO:0003746">
    <property type="term" value="F:translation elongation factor activity"/>
    <property type="evidence" value="ECO:0007669"/>
    <property type="project" value="UniProtKB-KW"/>
</dbReference>
<organism evidence="5 6">
    <name type="scientific">Cystoisospora suis</name>
    <dbReference type="NCBI Taxonomy" id="483139"/>
    <lineage>
        <taxon>Eukaryota</taxon>
        <taxon>Sar</taxon>
        <taxon>Alveolata</taxon>
        <taxon>Apicomplexa</taxon>
        <taxon>Conoidasida</taxon>
        <taxon>Coccidia</taxon>
        <taxon>Eucoccidiorida</taxon>
        <taxon>Eimeriorina</taxon>
        <taxon>Sarcocystidae</taxon>
        <taxon>Cystoisospora</taxon>
    </lineage>
</organism>
<dbReference type="RefSeq" id="XP_067919013.1">
    <property type="nucleotide sequence ID" value="XM_068069009.1"/>
</dbReference>
<reference evidence="5 6" key="1">
    <citation type="journal article" date="2017" name="Int. J. Parasitol.">
        <title>The genome of the protozoan parasite Cystoisospora suis and a reverse vaccinology approach to identify vaccine candidates.</title>
        <authorList>
            <person name="Palmieri N."/>
            <person name="Shrestha A."/>
            <person name="Ruttkowski B."/>
            <person name="Beck T."/>
            <person name="Vogl C."/>
            <person name="Tomley F."/>
            <person name="Blake D.P."/>
            <person name="Joachim A."/>
        </authorList>
    </citation>
    <scope>NUCLEOTIDE SEQUENCE [LARGE SCALE GENOMIC DNA]</scope>
    <source>
        <strain evidence="5 6">Wien I</strain>
    </source>
</reference>
<evidence type="ECO:0000313" key="5">
    <source>
        <dbReference type="EMBL" id="PHJ17288.1"/>
    </source>
</evidence>
<dbReference type="GO" id="GO:0003924">
    <property type="term" value="F:GTPase activity"/>
    <property type="evidence" value="ECO:0007669"/>
    <property type="project" value="InterPro"/>
</dbReference>
<dbReference type="Pfam" id="PF00009">
    <property type="entry name" value="GTP_EFTU"/>
    <property type="match status" value="1"/>
</dbReference>
<protein>
    <submittedName>
        <fullName evidence="5">Elongation factor</fullName>
    </submittedName>
</protein>
<dbReference type="NCBIfam" id="TIGR00231">
    <property type="entry name" value="small_GTP"/>
    <property type="match status" value="1"/>
</dbReference>
<proteinExistence type="predicted"/>
<sequence length="297" mass="32616">MAHSLHTSSIFSPQPSQAKSLFLKVSACTVKRRNSLTNKFLSTCSTCMKHCGRVEASPKRSLGGFKGDHQQRDASGCSFMSLKRPSWPSSTPVSSSVSPSFFLTRLRPFSTVKSPKGSKDDMRRLRNIGISAHIDSGKTTLTERILFYTGRISAIHEVRGSDGVGAKMDSMELEREKEGLNNNTKKSASPASDTTTDYNINIIDTPGHVDFTIEVERALRVLDGAVLVCCGVAGVQSQTLTVDRQMKRYSVPRLVFVNKLDRDGADPKRALDALRRKLAITTCPLQVCHHHSSVCIC</sequence>
<keyword evidence="2" id="KW-0648">Protein biosynthesis</keyword>
<dbReference type="InterPro" id="IPR027417">
    <property type="entry name" value="P-loop_NTPase"/>
</dbReference>
<keyword evidence="6" id="KW-1185">Reference proteome</keyword>
<evidence type="ECO:0000256" key="3">
    <source>
        <dbReference type="SAM" id="MobiDB-lite"/>
    </source>
</evidence>